<dbReference type="AlphaFoldDB" id="A0A7H1MCZ8"/>
<dbReference type="Pfam" id="PF13532">
    <property type="entry name" value="2OG-FeII_Oxy_2"/>
    <property type="match status" value="1"/>
</dbReference>
<reference evidence="10" key="1">
    <citation type="submission" date="2024-06" db="EMBL/GenBank/DDBJ databases">
        <title>Complete Genome Sequence of mouse commensal type strain Neisseria musculi.</title>
        <authorList>
            <person name="Thapa E."/>
            <person name="Aluvathingal J."/>
            <person name="Nadendla S."/>
            <person name="Mehta A."/>
            <person name="Tettelin H."/>
            <person name="Weyand N.J."/>
        </authorList>
    </citation>
    <scope>NUCLEOTIDE SEQUENCE</scope>
    <source>
        <strain evidence="10">NW831</strain>
    </source>
</reference>
<evidence type="ECO:0000256" key="7">
    <source>
        <dbReference type="ARBA" id="ARBA00023004"/>
    </source>
</evidence>
<keyword evidence="5" id="KW-0223">Dioxygenase</keyword>
<dbReference type="GO" id="GO:0051213">
    <property type="term" value="F:dioxygenase activity"/>
    <property type="evidence" value="ECO:0007669"/>
    <property type="project" value="UniProtKB-KW"/>
</dbReference>
<dbReference type="InterPro" id="IPR037151">
    <property type="entry name" value="AlkB-like_sf"/>
</dbReference>
<dbReference type="SUPFAM" id="SSF51197">
    <property type="entry name" value="Clavaminate synthase-like"/>
    <property type="match status" value="1"/>
</dbReference>
<feature type="domain" description="Fe2OG dioxygenase" evidence="9">
    <location>
        <begin position="110"/>
        <end position="207"/>
    </location>
</feature>
<keyword evidence="4" id="KW-0460">Magnesium</keyword>
<protein>
    <submittedName>
        <fullName evidence="10">2OG-Fe(II) oxygenase superfamily protein</fullName>
    </submittedName>
</protein>
<keyword evidence="2" id="KW-0479">Metal-binding</keyword>
<dbReference type="InterPro" id="IPR032854">
    <property type="entry name" value="ALKBH3"/>
</dbReference>
<keyword evidence="6" id="KW-0560">Oxidoreductase</keyword>
<evidence type="ECO:0000256" key="3">
    <source>
        <dbReference type="ARBA" id="ARBA00022763"/>
    </source>
</evidence>
<sequence length="215" mass="24241">MNLDLFDTPPQPQANLLPYDGMVNDYGVIFAAPRADALLDALLRDIPWRYDEAVVFGRRITTARKVAWYGDGAFAYTYSGITRTALPWSGVLPEIKCMVEARLAAVSPTVFNSCLLNLYSDGLEGMAWHSDDEKELGRNTVIASVSFGATRKFAFKHKRTGEKRELMLEHGQLIVMRGETQSHWLHAVMRSTKISRPRINLTFRTILKMGMQRSG</sequence>
<evidence type="ECO:0000313" key="11">
    <source>
        <dbReference type="Proteomes" id="UP000516412"/>
    </source>
</evidence>
<evidence type="ECO:0000313" key="10">
    <source>
        <dbReference type="EMBL" id="QNT59513.1"/>
    </source>
</evidence>
<gene>
    <name evidence="10" type="ORF">H7A79_2422</name>
</gene>
<dbReference type="PANTHER" id="PTHR31212">
    <property type="entry name" value="ALPHA-KETOGLUTARATE-DEPENDENT DIOXYGENASE ALKB HOMOLOG 3"/>
    <property type="match status" value="1"/>
</dbReference>
<dbReference type="Proteomes" id="UP000516412">
    <property type="component" value="Chromosome"/>
</dbReference>
<evidence type="ECO:0000256" key="8">
    <source>
        <dbReference type="ARBA" id="ARBA00023204"/>
    </source>
</evidence>
<accession>A0A7H1MCZ8</accession>
<dbReference type="GO" id="GO:0016787">
    <property type="term" value="F:hydrolase activity"/>
    <property type="evidence" value="ECO:0007669"/>
    <property type="project" value="UniProtKB-ARBA"/>
</dbReference>
<evidence type="ECO:0000256" key="1">
    <source>
        <dbReference type="ARBA" id="ARBA00001954"/>
    </source>
</evidence>
<keyword evidence="3" id="KW-0227">DNA damage</keyword>
<keyword evidence="8" id="KW-0234">DNA repair</keyword>
<dbReference type="Gene3D" id="2.60.120.590">
    <property type="entry name" value="Alpha-ketoglutarate-dependent dioxygenase AlkB-like"/>
    <property type="match status" value="1"/>
</dbReference>
<dbReference type="FunFam" id="2.60.120.590:FF:000004">
    <property type="entry name" value="DNA oxidative demethylase ALKBH2"/>
    <property type="match status" value="1"/>
</dbReference>
<dbReference type="GO" id="GO:0016705">
    <property type="term" value="F:oxidoreductase activity, acting on paired donors, with incorporation or reduction of molecular oxygen"/>
    <property type="evidence" value="ECO:0007669"/>
    <property type="project" value="UniProtKB-ARBA"/>
</dbReference>
<proteinExistence type="predicted"/>
<dbReference type="RefSeq" id="WP_187000480.1">
    <property type="nucleotide sequence ID" value="NZ_CP060414.2"/>
</dbReference>
<name>A0A7H1MCZ8_9NEIS</name>
<dbReference type="PANTHER" id="PTHR31212:SF4">
    <property type="entry name" value="ALPHA-KETOGLUTARATE-DEPENDENT DIOXYGENASE ALKB HOMOLOG 3"/>
    <property type="match status" value="1"/>
</dbReference>
<evidence type="ECO:0000256" key="6">
    <source>
        <dbReference type="ARBA" id="ARBA00023002"/>
    </source>
</evidence>
<evidence type="ECO:0000259" key="9">
    <source>
        <dbReference type="PROSITE" id="PS51471"/>
    </source>
</evidence>
<dbReference type="InterPro" id="IPR005123">
    <property type="entry name" value="Oxoglu/Fe-dep_dioxygenase_dom"/>
</dbReference>
<dbReference type="KEGG" id="nmus:H7A79_2422"/>
<dbReference type="PROSITE" id="PS51471">
    <property type="entry name" value="FE2OG_OXY"/>
    <property type="match status" value="1"/>
</dbReference>
<dbReference type="GO" id="GO:0032451">
    <property type="term" value="F:demethylase activity"/>
    <property type="evidence" value="ECO:0007669"/>
    <property type="project" value="UniProtKB-ARBA"/>
</dbReference>
<dbReference type="InterPro" id="IPR027450">
    <property type="entry name" value="AlkB-like"/>
</dbReference>
<evidence type="ECO:0000256" key="2">
    <source>
        <dbReference type="ARBA" id="ARBA00022723"/>
    </source>
</evidence>
<dbReference type="GO" id="GO:0140097">
    <property type="term" value="F:catalytic activity, acting on DNA"/>
    <property type="evidence" value="ECO:0007669"/>
    <property type="project" value="UniProtKB-ARBA"/>
</dbReference>
<evidence type="ECO:0000256" key="4">
    <source>
        <dbReference type="ARBA" id="ARBA00022842"/>
    </source>
</evidence>
<dbReference type="EMBL" id="CP060414">
    <property type="protein sequence ID" value="QNT59513.1"/>
    <property type="molecule type" value="Genomic_DNA"/>
</dbReference>
<evidence type="ECO:0000256" key="5">
    <source>
        <dbReference type="ARBA" id="ARBA00022964"/>
    </source>
</evidence>
<dbReference type="GO" id="GO:0006307">
    <property type="term" value="P:DNA alkylation repair"/>
    <property type="evidence" value="ECO:0007669"/>
    <property type="project" value="InterPro"/>
</dbReference>
<keyword evidence="7" id="KW-0408">Iron</keyword>
<comment type="cofactor">
    <cofactor evidence="1">
        <name>Fe(2+)</name>
        <dbReference type="ChEBI" id="CHEBI:29033"/>
    </cofactor>
</comment>
<keyword evidence="11" id="KW-1185">Reference proteome</keyword>
<organism evidence="10 11">
    <name type="scientific">Neisseria musculi</name>
    <dbReference type="NCBI Taxonomy" id="1815583"/>
    <lineage>
        <taxon>Bacteria</taxon>
        <taxon>Pseudomonadati</taxon>
        <taxon>Pseudomonadota</taxon>
        <taxon>Betaproteobacteria</taxon>
        <taxon>Neisseriales</taxon>
        <taxon>Neisseriaceae</taxon>
        <taxon>Neisseria</taxon>
    </lineage>
</organism>
<dbReference type="GO" id="GO:0046872">
    <property type="term" value="F:metal ion binding"/>
    <property type="evidence" value="ECO:0007669"/>
    <property type="project" value="UniProtKB-KW"/>
</dbReference>